<dbReference type="Proteomes" id="UP000177625">
    <property type="component" value="Unassembled WGS sequence"/>
</dbReference>
<dbReference type="EMBL" id="FJVC01000477">
    <property type="protein sequence ID" value="CZT51127.1"/>
    <property type="molecule type" value="Genomic_DNA"/>
</dbReference>
<accession>A0A1E1MPV3</accession>
<dbReference type="AlphaFoldDB" id="A0A1E1MPV3"/>
<sequence>MHPPTLGNKCLQGDMPSPSCNEGMRGNGRKPTKLTSRVDGSLYQEIFLDSNNGKKNYYARNLIYQYQFKRNINLSARLGCFQALNHNMSFFEKIWEL</sequence>
<protein>
    <submittedName>
        <fullName evidence="1">Uncharacterized protein</fullName>
    </submittedName>
</protein>
<name>A0A1E1MPV3_RHYSE</name>
<reference evidence="2" key="1">
    <citation type="submission" date="2016-03" db="EMBL/GenBank/DDBJ databases">
        <authorList>
            <person name="Guldener U."/>
        </authorList>
    </citation>
    <scope>NUCLEOTIDE SEQUENCE [LARGE SCALE GENOMIC DNA]</scope>
</reference>
<keyword evidence="2" id="KW-1185">Reference proteome</keyword>
<gene>
    <name evidence="1" type="ORF">RSE6_12224</name>
</gene>
<organism evidence="1 2">
    <name type="scientific">Rhynchosporium secalis</name>
    <name type="common">Barley scald fungus</name>
    <dbReference type="NCBI Taxonomy" id="38038"/>
    <lineage>
        <taxon>Eukaryota</taxon>
        <taxon>Fungi</taxon>
        <taxon>Dikarya</taxon>
        <taxon>Ascomycota</taxon>
        <taxon>Pezizomycotina</taxon>
        <taxon>Leotiomycetes</taxon>
        <taxon>Helotiales</taxon>
        <taxon>Ploettnerulaceae</taxon>
        <taxon>Rhynchosporium</taxon>
    </lineage>
</organism>
<evidence type="ECO:0000313" key="1">
    <source>
        <dbReference type="EMBL" id="CZT51127.1"/>
    </source>
</evidence>
<proteinExistence type="predicted"/>
<evidence type="ECO:0000313" key="2">
    <source>
        <dbReference type="Proteomes" id="UP000177625"/>
    </source>
</evidence>